<accession>A0A1F6LSD3</accession>
<keyword evidence="6" id="KW-0547">Nucleotide-binding</keyword>
<dbReference type="Pfam" id="PF12627">
    <property type="entry name" value="PolyA_pol_RNAbd"/>
    <property type="match status" value="1"/>
</dbReference>
<evidence type="ECO:0000256" key="11">
    <source>
        <dbReference type="RuleBase" id="RU003953"/>
    </source>
</evidence>
<dbReference type="PANTHER" id="PTHR47545">
    <property type="entry name" value="MULTIFUNCTIONAL CCA PROTEIN"/>
    <property type="match status" value="1"/>
</dbReference>
<dbReference type="InterPro" id="IPR032828">
    <property type="entry name" value="PolyA_RNA-bd"/>
</dbReference>
<keyword evidence="4" id="KW-0548">Nucleotidyltransferase</keyword>
<dbReference type="InterPro" id="IPR043519">
    <property type="entry name" value="NT_sf"/>
</dbReference>
<evidence type="ECO:0000313" key="15">
    <source>
        <dbReference type="Proteomes" id="UP000176329"/>
    </source>
</evidence>
<evidence type="ECO:0000256" key="5">
    <source>
        <dbReference type="ARBA" id="ARBA00022723"/>
    </source>
</evidence>
<dbReference type="SUPFAM" id="SSF81301">
    <property type="entry name" value="Nucleotidyltransferase"/>
    <property type="match status" value="1"/>
</dbReference>
<dbReference type="Gene3D" id="1.10.3090.10">
    <property type="entry name" value="cca-adding enzyme, domain 2"/>
    <property type="match status" value="1"/>
</dbReference>
<dbReference type="AlphaFoldDB" id="A0A1F6LSD3"/>
<comment type="cofactor">
    <cofactor evidence="1">
        <name>Mg(2+)</name>
        <dbReference type="ChEBI" id="CHEBI:18420"/>
    </cofactor>
</comment>
<evidence type="ECO:0000259" key="13">
    <source>
        <dbReference type="Pfam" id="PF12627"/>
    </source>
</evidence>
<name>A0A1F6LSD3_9BACT</name>
<dbReference type="GO" id="GO:0016779">
    <property type="term" value="F:nucleotidyltransferase activity"/>
    <property type="evidence" value="ECO:0007669"/>
    <property type="project" value="UniProtKB-KW"/>
</dbReference>
<evidence type="ECO:0000313" key="14">
    <source>
        <dbReference type="EMBL" id="OGH62320.1"/>
    </source>
</evidence>
<sequence length="490" mass="54630">MNHNLQLNWLKPLCKAHPTAEIFLVGGMVRDLILKRESKDIDLVVRGVPMTKLIAFLKTRGAVDVVGKTFGVIKFTHKGAAQPQIDIALPRTEHAGGSGAYRDVAVTFNHLLPIEDDLSRRDFTINAIALNILTGEIIDPFGGRADIRAKIIRTVGKPAERFAEDYTRLLRALRFACQLNFEIEPATARAIKKLLPKINGTVPSELIGRELVKSLYAHPVRCMELWDSFGAFKQVIPELLKMHKCPQPRNFHDEGDVWQHTVLALKNLHGAPYQKFIKKLPALYDAPKKASPTQYVATLLHDVAKPLTIQTPEKHGVDRIRFTGHDIEGGKVARVVAERLRLSSVEGVNVDTDLLVWLIDHHLLAVQADVADLKETTIEKYFLRDAVRGRELLTMLFADGSATIPSNPKDNKRHLDDVLARIRRLLKTRGGRQQLPAPLINGTEIMIALKLPSGPKIGELLNAVREAQLAGNIKTKKEAVNFLVDSKNIL</sequence>
<evidence type="ECO:0000256" key="10">
    <source>
        <dbReference type="ARBA" id="ARBA00022884"/>
    </source>
</evidence>
<evidence type="ECO:0000256" key="4">
    <source>
        <dbReference type="ARBA" id="ARBA00022695"/>
    </source>
</evidence>
<keyword evidence="3" id="KW-0819">tRNA processing</keyword>
<dbReference type="EMBL" id="MFPV01000011">
    <property type="protein sequence ID" value="OGH62320.1"/>
    <property type="molecule type" value="Genomic_DNA"/>
</dbReference>
<dbReference type="GO" id="GO:0046872">
    <property type="term" value="F:metal ion binding"/>
    <property type="evidence" value="ECO:0007669"/>
    <property type="project" value="UniProtKB-KW"/>
</dbReference>
<dbReference type="PANTHER" id="PTHR47545:SF1">
    <property type="entry name" value="MULTIFUNCTIONAL CCA PROTEIN"/>
    <property type="match status" value="1"/>
</dbReference>
<dbReference type="GO" id="GO:0003723">
    <property type="term" value="F:RNA binding"/>
    <property type="evidence" value="ECO:0007669"/>
    <property type="project" value="UniProtKB-KW"/>
</dbReference>
<feature type="domain" description="Poly A polymerase head" evidence="12">
    <location>
        <begin position="22"/>
        <end position="153"/>
    </location>
</feature>
<keyword evidence="5" id="KW-0479">Metal-binding</keyword>
<dbReference type="InterPro" id="IPR002646">
    <property type="entry name" value="PolA_pol_head_dom"/>
</dbReference>
<dbReference type="Pfam" id="PF01743">
    <property type="entry name" value="PolyA_pol"/>
    <property type="match status" value="1"/>
</dbReference>
<evidence type="ECO:0000256" key="2">
    <source>
        <dbReference type="ARBA" id="ARBA00022679"/>
    </source>
</evidence>
<dbReference type="InterPro" id="IPR050124">
    <property type="entry name" value="tRNA_CCA-adding_enzyme"/>
</dbReference>
<comment type="similarity">
    <text evidence="11">Belongs to the tRNA nucleotidyltransferase/poly(A) polymerase family.</text>
</comment>
<protein>
    <recommendedName>
        <fullName evidence="16">HD domain-containing protein</fullName>
    </recommendedName>
</protein>
<evidence type="ECO:0000256" key="9">
    <source>
        <dbReference type="ARBA" id="ARBA00022842"/>
    </source>
</evidence>
<proteinExistence type="inferred from homology"/>
<keyword evidence="10 11" id="KW-0694">RNA-binding</keyword>
<evidence type="ECO:0000256" key="1">
    <source>
        <dbReference type="ARBA" id="ARBA00001946"/>
    </source>
</evidence>
<reference evidence="14 15" key="1">
    <citation type="journal article" date="2016" name="Nat. Commun.">
        <title>Thousands of microbial genomes shed light on interconnected biogeochemical processes in an aquifer system.</title>
        <authorList>
            <person name="Anantharaman K."/>
            <person name="Brown C.T."/>
            <person name="Hug L.A."/>
            <person name="Sharon I."/>
            <person name="Castelle C.J."/>
            <person name="Probst A.J."/>
            <person name="Thomas B.C."/>
            <person name="Singh A."/>
            <person name="Wilkins M.J."/>
            <person name="Karaoz U."/>
            <person name="Brodie E.L."/>
            <person name="Williams K.H."/>
            <person name="Hubbard S.S."/>
            <person name="Banfield J.F."/>
        </authorList>
    </citation>
    <scope>NUCLEOTIDE SEQUENCE [LARGE SCALE GENOMIC DNA]</scope>
</reference>
<evidence type="ECO:0000256" key="3">
    <source>
        <dbReference type="ARBA" id="ARBA00022694"/>
    </source>
</evidence>
<dbReference type="SUPFAM" id="SSF81891">
    <property type="entry name" value="Poly A polymerase C-terminal region-like"/>
    <property type="match status" value="1"/>
</dbReference>
<comment type="caution">
    <text evidence="14">The sequence shown here is derived from an EMBL/GenBank/DDBJ whole genome shotgun (WGS) entry which is preliminary data.</text>
</comment>
<keyword evidence="2 11" id="KW-0808">Transferase</keyword>
<evidence type="ECO:0000259" key="12">
    <source>
        <dbReference type="Pfam" id="PF01743"/>
    </source>
</evidence>
<dbReference type="CDD" id="cd05398">
    <property type="entry name" value="NT_ClassII-CCAase"/>
    <property type="match status" value="1"/>
</dbReference>
<dbReference type="GO" id="GO:0042245">
    <property type="term" value="P:RNA repair"/>
    <property type="evidence" value="ECO:0007669"/>
    <property type="project" value="UniProtKB-KW"/>
</dbReference>
<keyword evidence="9" id="KW-0460">Magnesium</keyword>
<keyword evidence="7" id="KW-0692">RNA repair</keyword>
<organism evidence="14 15">
    <name type="scientific">Candidatus Magasanikbacteria bacterium RIFCSPHIGHO2_01_FULL_50_8</name>
    <dbReference type="NCBI Taxonomy" id="1798674"/>
    <lineage>
        <taxon>Bacteria</taxon>
        <taxon>Candidatus Magasanikiibacteriota</taxon>
    </lineage>
</organism>
<evidence type="ECO:0000256" key="8">
    <source>
        <dbReference type="ARBA" id="ARBA00022840"/>
    </source>
</evidence>
<evidence type="ECO:0000256" key="6">
    <source>
        <dbReference type="ARBA" id="ARBA00022741"/>
    </source>
</evidence>
<dbReference type="Gene3D" id="3.30.460.10">
    <property type="entry name" value="Beta Polymerase, domain 2"/>
    <property type="match status" value="1"/>
</dbReference>
<evidence type="ECO:0008006" key="16">
    <source>
        <dbReference type="Google" id="ProtNLM"/>
    </source>
</evidence>
<gene>
    <name evidence="14" type="ORF">A2848_03520</name>
</gene>
<keyword evidence="8" id="KW-0067">ATP-binding</keyword>
<dbReference type="Gene3D" id="1.10.246.80">
    <property type="match status" value="1"/>
</dbReference>
<feature type="domain" description="tRNA nucleotidyltransferase/poly(A) polymerase RNA and SrmB- binding" evidence="13">
    <location>
        <begin position="180"/>
        <end position="239"/>
    </location>
</feature>
<dbReference type="Proteomes" id="UP000176329">
    <property type="component" value="Unassembled WGS sequence"/>
</dbReference>
<evidence type="ECO:0000256" key="7">
    <source>
        <dbReference type="ARBA" id="ARBA00022800"/>
    </source>
</evidence>
<dbReference type="GO" id="GO:0005524">
    <property type="term" value="F:ATP binding"/>
    <property type="evidence" value="ECO:0007669"/>
    <property type="project" value="UniProtKB-KW"/>
</dbReference>
<dbReference type="GO" id="GO:0008033">
    <property type="term" value="P:tRNA processing"/>
    <property type="evidence" value="ECO:0007669"/>
    <property type="project" value="UniProtKB-KW"/>
</dbReference>